<dbReference type="PANTHER" id="PTHR36617">
    <property type="entry name" value="PROTEIN, PUTATIVE-RELATED"/>
    <property type="match status" value="1"/>
</dbReference>
<name>A0AAD9TKH6_9ROSI</name>
<keyword evidence="2" id="KW-1185">Reference proteome</keyword>
<gene>
    <name evidence="1" type="ORF">Ddye_032244</name>
</gene>
<proteinExistence type="predicted"/>
<evidence type="ECO:0000313" key="1">
    <source>
        <dbReference type="EMBL" id="KAK2637452.1"/>
    </source>
</evidence>
<dbReference type="Proteomes" id="UP001280121">
    <property type="component" value="Unassembled WGS sequence"/>
</dbReference>
<dbReference type="PANTHER" id="PTHR36617:SF5">
    <property type="entry name" value="OS05G0421675 PROTEIN"/>
    <property type="match status" value="1"/>
</dbReference>
<organism evidence="1 2">
    <name type="scientific">Dipteronia dyeriana</name>
    <dbReference type="NCBI Taxonomy" id="168575"/>
    <lineage>
        <taxon>Eukaryota</taxon>
        <taxon>Viridiplantae</taxon>
        <taxon>Streptophyta</taxon>
        <taxon>Embryophyta</taxon>
        <taxon>Tracheophyta</taxon>
        <taxon>Spermatophyta</taxon>
        <taxon>Magnoliopsida</taxon>
        <taxon>eudicotyledons</taxon>
        <taxon>Gunneridae</taxon>
        <taxon>Pentapetalae</taxon>
        <taxon>rosids</taxon>
        <taxon>malvids</taxon>
        <taxon>Sapindales</taxon>
        <taxon>Sapindaceae</taxon>
        <taxon>Hippocastanoideae</taxon>
        <taxon>Acereae</taxon>
        <taxon>Dipteronia</taxon>
    </lineage>
</organism>
<sequence>MDLVIGPTQMAFVKDRQIIDSFVIAEENGFNVVVGSGSKVRLWQNVKWDLVPLMTAFSRIFTLATNKKGTISEYGNWLESRWVWNVSLRRVLFNWEMDQWNCFMMCLESVKLRYEVLDALAWNHVSSGLFTVKSFRRCLEDNNARVDPFCDFLWQGICPPKVEIGDNESPMCGSGSESIDPLFLHCVWSDVVWRFCMGWWGVSSCSFPSVKEWAEVIELTARCPVERAGTVGFWRGWWASGLGYESNLTSGSLGLEGAHLCLCRAWLRVFLELGRYFLTFTGWFWSPTLGIEVSGYVISRSLDSSVCEWARPGLT</sequence>
<dbReference type="AlphaFoldDB" id="A0AAD9TKH6"/>
<accession>A0AAD9TKH6</accession>
<dbReference type="EMBL" id="JANJYI010000009">
    <property type="protein sequence ID" value="KAK2637452.1"/>
    <property type="molecule type" value="Genomic_DNA"/>
</dbReference>
<evidence type="ECO:0000313" key="2">
    <source>
        <dbReference type="Proteomes" id="UP001280121"/>
    </source>
</evidence>
<reference evidence="1" key="1">
    <citation type="journal article" date="2023" name="Plant J.">
        <title>Genome sequences and population genomics provide insights into the demographic history, inbreeding, and mutation load of two 'living fossil' tree species of Dipteronia.</title>
        <authorList>
            <person name="Feng Y."/>
            <person name="Comes H.P."/>
            <person name="Chen J."/>
            <person name="Zhu S."/>
            <person name="Lu R."/>
            <person name="Zhang X."/>
            <person name="Li P."/>
            <person name="Qiu J."/>
            <person name="Olsen K.M."/>
            <person name="Qiu Y."/>
        </authorList>
    </citation>
    <scope>NUCLEOTIDE SEQUENCE</scope>
    <source>
        <strain evidence="1">KIB01</strain>
    </source>
</reference>
<protein>
    <submittedName>
        <fullName evidence="1">Uncharacterized protein</fullName>
    </submittedName>
</protein>
<comment type="caution">
    <text evidence="1">The sequence shown here is derived from an EMBL/GenBank/DDBJ whole genome shotgun (WGS) entry which is preliminary data.</text>
</comment>